<protein>
    <submittedName>
        <fullName evidence="1">Uncharacterized protein</fullName>
    </submittedName>
</protein>
<sequence length="212" mass="23148">MLALLISVLAVLVSLGSLVLAYASDRRSQMPVLQFMWETNQGTTGEPKWWLANVGASPATNVVVAQTLRTSLARGLDGETWFNPVSVPSIPAGGKLALLWLGGTQGLNCGLGASYTDVHRFFYTTKCGDDVSMFHVGLHLPRWPLLKLNGEKAVKTWWGVEDLSGPEWSHAAGGSVRTRWWLPRRFGLSRRLGGWADPVLTYRPTSVGNGTE</sequence>
<proteinExistence type="predicted"/>
<dbReference type="AlphaFoldDB" id="A0A1H5VU27"/>
<reference evidence="1 2" key="1">
    <citation type="submission" date="2016-10" db="EMBL/GenBank/DDBJ databases">
        <authorList>
            <person name="de Groot N.N."/>
        </authorList>
    </citation>
    <scope>NUCLEOTIDE SEQUENCE [LARGE SCALE GENOMIC DNA]</scope>
    <source>
        <strain evidence="1 2">CGMCC 4.2023</strain>
    </source>
</reference>
<dbReference type="RefSeq" id="WP_103884572.1">
    <property type="nucleotide sequence ID" value="NZ_FNVU01000002.1"/>
</dbReference>
<evidence type="ECO:0000313" key="2">
    <source>
        <dbReference type="Proteomes" id="UP000236754"/>
    </source>
</evidence>
<dbReference type="Proteomes" id="UP000236754">
    <property type="component" value="Unassembled WGS sequence"/>
</dbReference>
<keyword evidence="2" id="KW-1185">Reference proteome</keyword>
<dbReference type="EMBL" id="FNVU01000002">
    <property type="protein sequence ID" value="SEF90815.1"/>
    <property type="molecule type" value="Genomic_DNA"/>
</dbReference>
<organism evidence="1 2">
    <name type="scientific">Actinacidiphila yanglinensis</name>
    <dbReference type="NCBI Taxonomy" id="310779"/>
    <lineage>
        <taxon>Bacteria</taxon>
        <taxon>Bacillati</taxon>
        <taxon>Actinomycetota</taxon>
        <taxon>Actinomycetes</taxon>
        <taxon>Kitasatosporales</taxon>
        <taxon>Streptomycetaceae</taxon>
        <taxon>Actinacidiphila</taxon>
    </lineage>
</organism>
<evidence type="ECO:0000313" key="1">
    <source>
        <dbReference type="EMBL" id="SEF90815.1"/>
    </source>
</evidence>
<gene>
    <name evidence="1" type="ORF">SAMN05216223_102440</name>
</gene>
<dbReference type="OrthoDB" id="4178897at2"/>
<accession>A0A1H5VU27</accession>
<name>A0A1H5VU27_9ACTN</name>